<dbReference type="EMBL" id="JAVRHX010000002">
    <property type="protein sequence ID" value="MDT0595135.1"/>
    <property type="molecule type" value="Genomic_DNA"/>
</dbReference>
<gene>
    <name evidence="1" type="ORF">RM552_09795</name>
</gene>
<protein>
    <recommendedName>
        <fullName evidence="3">Transmembrane protein</fullName>
    </recommendedName>
</protein>
<name>A0ABU2ZR75_9ALTE</name>
<sequence length="186" mass="20862">MSTQKNNKRALIMMILVFVLPVLLAYMALQFDWFNKAATNRGELLQPVIEAATVLDSSDTKWHLVYVLPNVCDQACENAIYSIEQIYTATGKESDRVSMLFLQTENSASAAIAKVNEKNGTYLLQQSQENVNDVFKSTDINAIFISDTLHNVVLRYPVTANKDDAIMDSRNILADLKKLLKLSRIG</sequence>
<evidence type="ECO:0000313" key="2">
    <source>
        <dbReference type="Proteomes" id="UP001253545"/>
    </source>
</evidence>
<dbReference type="RefSeq" id="WP_311368651.1">
    <property type="nucleotide sequence ID" value="NZ_JAVRHX010000002.1"/>
</dbReference>
<reference evidence="1 2" key="1">
    <citation type="submission" date="2023-09" db="EMBL/GenBank/DDBJ databases">
        <authorList>
            <person name="Rey-Velasco X."/>
        </authorList>
    </citation>
    <scope>NUCLEOTIDE SEQUENCE [LARGE SCALE GENOMIC DNA]</scope>
    <source>
        <strain evidence="1 2">P117</strain>
    </source>
</reference>
<dbReference type="Proteomes" id="UP001253545">
    <property type="component" value="Unassembled WGS sequence"/>
</dbReference>
<comment type="caution">
    <text evidence="1">The sequence shown here is derived from an EMBL/GenBank/DDBJ whole genome shotgun (WGS) entry which is preliminary data.</text>
</comment>
<evidence type="ECO:0008006" key="3">
    <source>
        <dbReference type="Google" id="ProtNLM"/>
    </source>
</evidence>
<proteinExistence type="predicted"/>
<organism evidence="1 2">
    <name type="scientific">Glaciecola petra</name>
    <dbReference type="NCBI Taxonomy" id="3075602"/>
    <lineage>
        <taxon>Bacteria</taxon>
        <taxon>Pseudomonadati</taxon>
        <taxon>Pseudomonadota</taxon>
        <taxon>Gammaproteobacteria</taxon>
        <taxon>Alteromonadales</taxon>
        <taxon>Alteromonadaceae</taxon>
        <taxon>Glaciecola</taxon>
    </lineage>
</organism>
<keyword evidence="2" id="KW-1185">Reference proteome</keyword>
<evidence type="ECO:0000313" key="1">
    <source>
        <dbReference type="EMBL" id="MDT0595135.1"/>
    </source>
</evidence>
<accession>A0ABU2ZR75</accession>